<comment type="caution">
    <text evidence="2">The sequence shown here is derived from an EMBL/GenBank/DDBJ whole genome shotgun (WGS) entry which is preliminary data.</text>
</comment>
<proteinExistence type="predicted"/>
<evidence type="ECO:0000313" key="2">
    <source>
        <dbReference type="EMBL" id="CAK9162139.1"/>
    </source>
</evidence>
<dbReference type="InterPro" id="IPR001810">
    <property type="entry name" value="F-box_dom"/>
</dbReference>
<dbReference type="Proteomes" id="UP001642360">
    <property type="component" value="Unassembled WGS sequence"/>
</dbReference>
<dbReference type="InterPro" id="IPR036047">
    <property type="entry name" value="F-box-like_dom_sf"/>
</dbReference>
<dbReference type="NCBIfam" id="TIGR01640">
    <property type="entry name" value="F_box_assoc_1"/>
    <property type="match status" value="1"/>
</dbReference>
<evidence type="ECO:0000313" key="3">
    <source>
        <dbReference type="Proteomes" id="UP001642360"/>
    </source>
</evidence>
<dbReference type="PANTHER" id="PTHR31672:SF13">
    <property type="entry name" value="F-BOX PROTEIN CPR30-LIKE"/>
    <property type="match status" value="1"/>
</dbReference>
<dbReference type="SUPFAM" id="SSF81383">
    <property type="entry name" value="F-box domain"/>
    <property type="match status" value="1"/>
</dbReference>
<dbReference type="EMBL" id="CAUOFW020003802">
    <property type="protein sequence ID" value="CAK9162139.1"/>
    <property type="molecule type" value="Genomic_DNA"/>
</dbReference>
<reference evidence="2 3" key="1">
    <citation type="submission" date="2024-02" db="EMBL/GenBank/DDBJ databases">
        <authorList>
            <person name="Vignale AGUSTIN F."/>
            <person name="Sosa J E."/>
            <person name="Modenutti C."/>
        </authorList>
    </citation>
    <scope>NUCLEOTIDE SEQUENCE [LARGE SCALE GENOMIC DNA]</scope>
</reference>
<dbReference type="Gene3D" id="1.20.1280.50">
    <property type="match status" value="1"/>
</dbReference>
<sequence>MESKGGYLAEDVLIEILSRMSVKSLLQFRCVCKFWKNLIDSPAFISIHLQHNNNKDNAHLVVHYYDDNRDLWDIVLFPDKMLTVPTYHNMGLSFSAYNLVGGPINGIFCLCDKRERIGLWNPATRAFRALPLCRTKLFPRDWIPCHCGFGFGLDPTSDDYKVVWIRRFDDGEPAKWGPWMDPIHVAVYTLSTDSWKDFKGDAPDTYCLNSLIDSCYDSYLNGVYYWWSTHGKLVLFDMGKEEFREIEGPPLIHQDSAYEILALYSGSIALIYSHSQVPLDSWESAEQSSVALWVLMEEEGMGYWIKQLNIGPLHGMMKPVGVWKNDEVFVETTPGHLLLYNPKTQRVLKDLQILGHRTHSCCLHVLIYTESLLSVHGEGEPGEYKNPSGVIKLPRSFF</sequence>
<dbReference type="SMART" id="SM00256">
    <property type="entry name" value="FBOX"/>
    <property type="match status" value="1"/>
</dbReference>
<dbReference type="Pfam" id="PF00646">
    <property type="entry name" value="F-box"/>
    <property type="match status" value="1"/>
</dbReference>
<gene>
    <name evidence="2" type="ORF">ILEXP_LOCUS30975</name>
</gene>
<protein>
    <recommendedName>
        <fullName evidence="1">F-box domain-containing protein</fullName>
    </recommendedName>
</protein>
<evidence type="ECO:0000259" key="1">
    <source>
        <dbReference type="SMART" id="SM00256"/>
    </source>
</evidence>
<dbReference type="Pfam" id="PF08268">
    <property type="entry name" value="FBA_3"/>
    <property type="match status" value="1"/>
</dbReference>
<dbReference type="InterPro" id="IPR013187">
    <property type="entry name" value="F-box-assoc_dom_typ3"/>
</dbReference>
<dbReference type="PANTHER" id="PTHR31672">
    <property type="entry name" value="BNACNNG10540D PROTEIN"/>
    <property type="match status" value="1"/>
</dbReference>
<feature type="domain" description="F-box" evidence="1">
    <location>
        <begin position="8"/>
        <end position="48"/>
    </location>
</feature>
<dbReference type="InterPro" id="IPR050796">
    <property type="entry name" value="SCF_F-box_component"/>
</dbReference>
<keyword evidence="3" id="KW-1185">Reference proteome</keyword>
<accession>A0ABC8SYF2</accession>
<dbReference type="AlphaFoldDB" id="A0ABC8SYF2"/>
<organism evidence="2 3">
    <name type="scientific">Ilex paraguariensis</name>
    <name type="common">yerba mate</name>
    <dbReference type="NCBI Taxonomy" id="185542"/>
    <lineage>
        <taxon>Eukaryota</taxon>
        <taxon>Viridiplantae</taxon>
        <taxon>Streptophyta</taxon>
        <taxon>Embryophyta</taxon>
        <taxon>Tracheophyta</taxon>
        <taxon>Spermatophyta</taxon>
        <taxon>Magnoliopsida</taxon>
        <taxon>eudicotyledons</taxon>
        <taxon>Gunneridae</taxon>
        <taxon>Pentapetalae</taxon>
        <taxon>asterids</taxon>
        <taxon>campanulids</taxon>
        <taxon>Aquifoliales</taxon>
        <taxon>Aquifoliaceae</taxon>
        <taxon>Ilex</taxon>
    </lineage>
</organism>
<dbReference type="InterPro" id="IPR017451">
    <property type="entry name" value="F-box-assoc_interact_dom"/>
</dbReference>
<name>A0ABC8SYF2_9AQUA</name>
<dbReference type="CDD" id="cd22157">
    <property type="entry name" value="F-box_AtFBW1-like"/>
    <property type="match status" value="1"/>
</dbReference>